<feature type="transmembrane region" description="Helical" evidence="1">
    <location>
        <begin position="96"/>
        <end position="115"/>
    </location>
</feature>
<dbReference type="PANTHER" id="PTHR28008:SF1">
    <property type="entry name" value="DOMAIN PROTEIN, PUTATIVE (AFU_ORTHOLOGUE AFUA_3G10980)-RELATED"/>
    <property type="match status" value="1"/>
</dbReference>
<keyword evidence="4" id="KW-1185">Reference proteome</keyword>
<evidence type="ECO:0000259" key="2">
    <source>
        <dbReference type="Pfam" id="PF04892"/>
    </source>
</evidence>
<dbReference type="PANTHER" id="PTHR28008">
    <property type="entry name" value="DOMAIN PROTEIN, PUTATIVE (AFU_ORTHOLOGUE AFUA_3G10980)-RELATED"/>
    <property type="match status" value="1"/>
</dbReference>
<name>A0A4R1BAR6_9BACT</name>
<proteinExistence type="predicted"/>
<sequence length="126" mass="14532">MIRRRPLRLSITALYFGLCCYLFLLPGDALPKENWLDRIFFDKWVHIGLFGLLALLCCWCLQNVGPRAGRILLAALCCYGMLVEVVQGLWVPHRSFDLWDFVADAAGAAAGLWLWKRFCRRREADQ</sequence>
<feature type="transmembrane region" description="Helical" evidence="1">
    <location>
        <begin position="7"/>
        <end position="24"/>
    </location>
</feature>
<reference evidence="3 4" key="1">
    <citation type="submission" date="2019-03" db="EMBL/GenBank/DDBJ databases">
        <authorList>
            <person name="Kim M.K.M."/>
        </authorList>
    </citation>
    <scope>NUCLEOTIDE SEQUENCE [LARGE SCALE GENOMIC DNA]</scope>
    <source>
        <strain evidence="3 4">17J68-12</strain>
    </source>
</reference>
<evidence type="ECO:0000256" key="1">
    <source>
        <dbReference type="SAM" id="Phobius"/>
    </source>
</evidence>
<keyword evidence="1" id="KW-0812">Transmembrane</keyword>
<dbReference type="NCBIfam" id="NF037970">
    <property type="entry name" value="vanZ_1"/>
    <property type="match status" value="1"/>
</dbReference>
<evidence type="ECO:0000313" key="3">
    <source>
        <dbReference type="EMBL" id="TCJ14076.1"/>
    </source>
</evidence>
<protein>
    <recommendedName>
        <fullName evidence="2">VanZ-like domain-containing protein</fullName>
    </recommendedName>
</protein>
<keyword evidence="1" id="KW-0472">Membrane</keyword>
<gene>
    <name evidence="3" type="ORF">EPD60_08675</name>
</gene>
<feature type="domain" description="VanZ-like" evidence="2">
    <location>
        <begin position="41"/>
        <end position="116"/>
    </location>
</feature>
<feature type="transmembrane region" description="Helical" evidence="1">
    <location>
        <begin position="71"/>
        <end position="90"/>
    </location>
</feature>
<dbReference type="RefSeq" id="WP_131448843.1">
    <property type="nucleotide sequence ID" value="NZ_SJZI01000042.1"/>
</dbReference>
<dbReference type="EMBL" id="SJZI01000042">
    <property type="protein sequence ID" value="TCJ14076.1"/>
    <property type="molecule type" value="Genomic_DNA"/>
</dbReference>
<accession>A0A4R1BAR6</accession>
<dbReference type="OrthoDB" id="1524985at2"/>
<organism evidence="3 4">
    <name type="scientific">Flaviaesturariibacter flavus</name>
    <dbReference type="NCBI Taxonomy" id="2502780"/>
    <lineage>
        <taxon>Bacteria</taxon>
        <taxon>Pseudomonadati</taxon>
        <taxon>Bacteroidota</taxon>
        <taxon>Chitinophagia</taxon>
        <taxon>Chitinophagales</taxon>
        <taxon>Chitinophagaceae</taxon>
        <taxon>Flaviaestuariibacter</taxon>
    </lineage>
</organism>
<dbReference type="InterPro" id="IPR006976">
    <property type="entry name" value="VanZ-like"/>
</dbReference>
<feature type="transmembrane region" description="Helical" evidence="1">
    <location>
        <begin position="44"/>
        <end position="64"/>
    </location>
</feature>
<evidence type="ECO:0000313" key="4">
    <source>
        <dbReference type="Proteomes" id="UP000295334"/>
    </source>
</evidence>
<keyword evidence="1" id="KW-1133">Transmembrane helix</keyword>
<dbReference type="AlphaFoldDB" id="A0A4R1BAR6"/>
<dbReference type="Pfam" id="PF04892">
    <property type="entry name" value="VanZ"/>
    <property type="match status" value="1"/>
</dbReference>
<comment type="caution">
    <text evidence="3">The sequence shown here is derived from an EMBL/GenBank/DDBJ whole genome shotgun (WGS) entry which is preliminary data.</text>
</comment>
<dbReference type="Proteomes" id="UP000295334">
    <property type="component" value="Unassembled WGS sequence"/>
</dbReference>